<dbReference type="CDD" id="cd06170">
    <property type="entry name" value="LuxR_C_like"/>
    <property type="match status" value="1"/>
</dbReference>
<sequence length="218" mass="23477">MKPTPVLLITHDDLLWRHWSALDAARWLPVRGAALSDLQGWREQGRSLVVLDTGVPGLPSWNAPAWSATMTGLRLVVASPHPSDEEGTRVLAAGAHGYRHSHAPVTSLAQTLEVVASDGIWMGRSLVTRLLKMVSEHGEESEAWDGGLLTDREVTVAECAASGQANAQIADQLGITERTVKAHLSSAFDKLKVSDRLQLALLVHGISARPTPRARAIS</sequence>
<gene>
    <name evidence="3" type="ORF">LMG3441_00241</name>
</gene>
<dbReference type="PANTHER" id="PTHR43214">
    <property type="entry name" value="TWO-COMPONENT RESPONSE REGULATOR"/>
    <property type="match status" value="1"/>
</dbReference>
<dbReference type="InterPro" id="IPR016032">
    <property type="entry name" value="Sig_transdc_resp-reg_C-effctor"/>
</dbReference>
<dbReference type="SMART" id="SM00421">
    <property type="entry name" value="HTH_LUXR"/>
    <property type="match status" value="1"/>
</dbReference>
<accession>A0A6S6ZMZ5</accession>
<dbReference type="PROSITE" id="PS00622">
    <property type="entry name" value="HTH_LUXR_1"/>
    <property type="match status" value="1"/>
</dbReference>
<evidence type="ECO:0000313" key="3">
    <source>
        <dbReference type="EMBL" id="CAB3654870.1"/>
    </source>
</evidence>
<evidence type="ECO:0000313" key="4">
    <source>
        <dbReference type="Proteomes" id="UP000494269"/>
    </source>
</evidence>
<evidence type="ECO:0000256" key="1">
    <source>
        <dbReference type="ARBA" id="ARBA00023125"/>
    </source>
</evidence>
<dbReference type="Proteomes" id="UP000494269">
    <property type="component" value="Unassembled WGS sequence"/>
</dbReference>
<dbReference type="AlphaFoldDB" id="A0A6S6ZMZ5"/>
<keyword evidence="1" id="KW-0238">DNA-binding</keyword>
<dbReference type="Pfam" id="PF00196">
    <property type="entry name" value="GerE"/>
    <property type="match status" value="1"/>
</dbReference>
<dbReference type="PRINTS" id="PR00038">
    <property type="entry name" value="HTHLUXR"/>
</dbReference>
<dbReference type="PROSITE" id="PS50043">
    <property type="entry name" value="HTH_LUXR_2"/>
    <property type="match status" value="1"/>
</dbReference>
<dbReference type="InterPro" id="IPR039420">
    <property type="entry name" value="WalR-like"/>
</dbReference>
<reference evidence="3 4" key="1">
    <citation type="submission" date="2020-04" db="EMBL/GenBank/DDBJ databases">
        <authorList>
            <person name="De Canck E."/>
        </authorList>
    </citation>
    <scope>NUCLEOTIDE SEQUENCE [LARGE SCALE GENOMIC DNA]</scope>
    <source>
        <strain evidence="3 4">LMG 3441</strain>
    </source>
</reference>
<keyword evidence="4" id="KW-1185">Reference proteome</keyword>
<dbReference type="RefSeq" id="WP_175168496.1">
    <property type="nucleotide sequence ID" value="NZ_CADIJQ010000001.1"/>
</dbReference>
<proteinExistence type="predicted"/>
<dbReference type="EMBL" id="CADIJQ010000001">
    <property type="protein sequence ID" value="CAB3654870.1"/>
    <property type="molecule type" value="Genomic_DNA"/>
</dbReference>
<dbReference type="SUPFAM" id="SSF46894">
    <property type="entry name" value="C-terminal effector domain of the bipartite response regulators"/>
    <property type="match status" value="1"/>
</dbReference>
<dbReference type="Gene3D" id="3.40.50.2300">
    <property type="match status" value="1"/>
</dbReference>
<dbReference type="PANTHER" id="PTHR43214:SF43">
    <property type="entry name" value="TWO-COMPONENT RESPONSE REGULATOR"/>
    <property type="match status" value="1"/>
</dbReference>
<organism evidence="3 4">
    <name type="scientific">Achromobacter kerstersii</name>
    <dbReference type="NCBI Taxonomy" id="1353890"/>
    <lineage>
        <taxon>Bacteria</taxon>
        <taxon>Pseudomonadati</taxon>
        <taxon>Pseudomonadota</taxon>
        <taxon>Betaproteobacteria</taxon>
        <taxon>Burkholderiales</taxon>
        <taxon>Alcaligenaceae</taxon>
        <taxon>Achromobacter</taxon>
    </lineage>
</organism>
<feature type="domain" description="HTH luxR-type" evidence="2">
    <location>
        <begin position="142"/>
        <end position="207"/>
    </location>
</feature>
<dbReference type="GO" id="GO:0003677">
    <property type="term" value="F:DNA binding"/>
    <property type="evidence" value="ECO:0007669"/>
    <property type="project" value="UniProtKB-KW"/>
</dbReference>
<name>A0A6S6ZMZ5_9BURK</name>
<protein>
    <recommendedName>
        <fullName evidence="2">HTH luxR-type domain-containing protein</fullName>
    </recommendedName>
</protein>
<dbReference type="InterPro" id="IPR000792">
    <property type="entry name" value="Tscrpt_reg_LuxR_C"/>
</dbReference>
<dbReference type="GO" id="GO:0006355">
    <property type="term" value="P:regulation of DNA-templated transcription"/>
    <property type="evidence" value="ECO:0007669"/>
    <property type="project" value="InterPro"/>
</dbReference>
<evidence type="ECO:0000259" key="2">
    <source>
        <dbReference type="PROSITE" id="PS50043"/>
    </source>
</evidence>